<evidence type="ECO:0000313" key="2">
    <source>
        <dbReference type="EMBL" id="GJS50706.1"/>
    </source>
</evidence>
<keyword evidence="3" id="KW-1185">Reference proteome</keyword>
<feature type="compositionally biased region" description="Basic and acidic residues" evidence="1">
    <location>
        <begin position="14"/>
        <end position="24"/>
    </location>
</feature>
<name>A0ABQ4WCW2_9ASTR</name>
<protein>
    <submittedName>
        <fullName evidence="2">Uncharacterized protein</fullName>
    </submittedName>
</protein>
<gene>
    <name evidence="2" type="ORF">Tco_0624068</name>
</gene>
<comment type="caution">
    <text evidence="2">The sequence shown here is derived from an EMBL/GenBank/DDBJ whole genome shotgun (WGS) entry which is preliminary data.</text>
</comment>
<feature type="region of interest" description="Disordered" evidence="1">
    <location>
        <begin position="1"/>
        <end position="112"/>
    </location>
</feature>
<feature type="compositionally biased region" description="Basic and acidic residues" evidence="1">
    <location>
        <begin position="74"/>
        <end position="84"/>
    </location>
</feature>
<sequence>MMEKNFHLKGLGEMLHKQRNDMHEQLSQILSTLERKTQTSQPKEPTLAITTRSGTTTRDPPYPSAPTPSVTYRTTEEERPKGEETPINSDDGFLQSPTLYHPSKSSNIPFSS</sequence>
<proteinExistence type="predicted"/>
<accession>A0ABQ4WCW2</accession>
<dbReference type="EMBL" id="BQNB010008534">
    <property type="protein sequence ID" value="GJS50706.1"/>
    <property type="molecule type" value="Genomic_DNA"/>
</dbReference>
<reference evidence="2" key="1">
    <citation type="journal article" date="2022" name="Int. J. Mol. Sci.">
        <title>Draft Genome of Tanacetum Coccineum: Genomic Comparison of Closely Related Tanacetum-Family Plants.</title>
        <authorList>
            <person name="Yamashiro T."/>
            <person name="Shiraishi A."/>
            <person name="Nakayama K."/>
            <person name="Satake H."/>
        </authorList>
    </citation>
    <scope>NUCLEOTIDE SEQUENCE</scope>
</reference>
<dbReference type="Proteomes" id="UP001151760">
    <property type="component" value="Unassembled WGS sequence"/>
</dbReference>
<evidence type="ECO:0000313" key="3">
    <source>
        <dbReference type="Proteomes" id="UP001151760"/>
    </source>
</evidence>
<organism evidence="2 3">
    <name type="scientific">Tanacetum coccineum</name>
    <dbReference type="NCBI Taxonomy" id="301880"/>
    <lineage>
        <taxon>Eukaryota</taxon>
        <taxon>Viridiplantae</taxon>
        <taxon>Streptophyta</taxon>
        <taxon>Embryophyta</taxon>
        <taxon>Tracheophyta</taxon>
        <taxon>Spermatophyta</taxon>
        <taxon>Magnoliopsida</taxon>
        <taxon>eudicotyledons</taxon>
        <taxon>Gunneridae</taxon>
        <taxon>Pentapetalae</taxon>
        <taxon>asterids</taxon>
        <taxon>campanulids</taxon>
        <taxon>Asterales</taxon>
        <taxon>Asteraceae</taxon>
        <taxon>Asteroideae</taxon>
        <taxon>Anthemideae</taxon>
        <taxon>Anthemidinae</taxon>
        <taxon>Tanacetum</taxon>
    </lineage>
</organism>
<feature type="compositionally biased region" description="Polar residues" evidence="1">
    <location>
        <begin position="38"/>
        <end position="58"/>
    </location>
</feature>
<evidence type="ECO:0000256" key="1">
    <source>
        <dbReference type="SAM" id="MobiDB-lite"/>
    </source>
</evidence>
<feature type="compositionally biased region" description="Polar residues" evidence="1">
    <location>
        <begin position="95"/>
        <end position="112"/>
    </location>
</feature>
<reference evidence="2" key="2">
    <citation type="submission" date="2022-01" db="EMBL/GenBank/DDBJ databases">
        <authorList>
            <person name="Yamashiro T."/>
            <person name="Shiraishi A."/>
            <person name="Satake H."/>
            <person name="Nakayama K."/>
        </authorList>
    </citation>
    <scope>NUCLEOTIDE SEQUENCE</scope>
</reference>